<dbReference type="PRINTS" id="PR00237">
    <property type="entry name" value="GPCRRHODOPSN"/>
</dbReference>
<keyword evidence="9 12" id="KW-0472">Membrane</keyword>
<keyword evidence="7" id="KW-0157">Chromophore</keyword>
<accession>A0A3P7RQL0</accession>
<keyword evidence="2" id="KW-0600">Photoreceptor protein</keyword>
<dbReference type="GO" id="GO:0004930">
    <property type="term" value="F:G protein-coupled receptor activity"/>
    <property type="evidence" value="ECO:0007669"/>
    <property type="project" value="UniProtKB-KW"/>
</dbReference>
<dbReference type="EMBL" id="UYRU01106705">
    <property type="protein sequence ID" value="VDN43099.1"/>
    <property type="molecule type" value="Genomic_DNA"/>
</dbReference>
<evidence type="ECO:0000256" key="7">
    <source>
        <dbReference type="ARBA" id="ARBA00022991"/>
    </source>
</evidence>
<dbReference type="AlphaFoldDB" id="A0A3P7RQL0"/>
<evidence type="ECO:0000313" key="15">
    <source>
        <dbReference type="Proteomes" id="UP000281553"/>
    </source>
</evidence>
<keyword evidence="11" id="KW-0807">Transducer</keyword>
<evidence type="ECO:0000256" key="8">
    <source>
        <dbReference type="ARBA" id="ARBA00023040"/>
    </source>
</evidence>
<dbReference type="PANTHER" id="PTHR24240">
    <property type="entry name" value="OPSIN"/>
    <property type="match status" value="1"/>
</dbReference>
<keyword evidence="10" id="KW-0675">Receptor</keyword>
<keyword evidence="4 12" id="KW-0812">Transmembrane</keyword>
<dbReference type="Proteomes" id="UP000281553">
    <property type="component" value="Unassembled WGS sequence"/>
</dbReference>
<dbReference type="SUPFAM" id="SSF81321">
    <property type="entry name" value="Family A G protein-coupled receptor-like"/>
    <property type="match status" value="1"/>
</dbReference>
<dbReference type="PROSITE" id="PS00238">
    <property type="entry name" value="OPSIN"/>
    <property type="match status" value="1"/>
</dbReference>
<proteinExistence type="predicted"/>
<dbReference type="GO" id="GO:0016020">
    <property type="term" value="C:membrane"/>
    <property type="evidence" value="ECO:0007669"/>
    <property type="project" value="UniProtKB-SubCell"/>
</dbReference>
<keyword evidence="6 12" id="KW-1133">Transmembrane helix</keyword>
<dbReference type="InterPro" id="IPR027430">
    <property type="entry name" value="Retinal_BS"/>
</dbReference>
<dbReference type="GO" id="GO:0007602">
    <property type="term" value="P:phototransduction"/>
    <property type="evidence" value="ECO:0007669"/>
    <property type="project" value="UniProtKB-KW"/>
</dbReference>
<feature type="transmembrane region" description="Helical" evidence="12">
    <location>
        <begin position="72"/>
        <end position="93"/>
    </location>
</feature>
<dbReference type="InterPro" id="IPR050125">
    <property type="entry name" value="GPCR_opsins"/>
</dbReference>
<evidence type="ECO:0000256" key="5">
    <source>
        <dbReference type="ARBA" id="ARBA00022925"/>
    </source>
</evidence>
<evidence type="ECO:0000256" key="3">
    <source>
        <dbReference type="ARBA" id="ARBA00022606"/>
    </source>
</evidence>
<dbReference type="OrthoDB" id="9996086at2759"/>
<evidence type="ECO:0000313" key="14">
    <source>
        <dbReference type="EMBL" id="VDN43099.1"/>
    </source>
</evidence>
<name>A0A3P7RQL0_DIBLA</name>
<feature type="domain" description="G-protein coupled receptors family 1 profile" evidence="13">
    <location>
        <begin position="1"/>
        <end position="88"/>
    </location>
</feature>
<evidence type="ECO:0000256" key="9">
    <source>
        <dbReference type="ARBA" id="ARBA00023136"/>
    </source>
</evidence>
<dbReference type="GO" id="GO:0009881">
    <property type="term" value="F:photoreceptor activity"/>
    <property type="evidence" value="ECO:0007669"/>
    <property type="project" value="UniProtKB-KW"/>
</dbReference>
<organism evidence="14 15">
    <name type="scientific">Dibothriocephalus latus</name>
    <name type="common">Fish tapeworm</name>
    <name type="synonym">Diphyllobothrium latum</name>
    <dbReference type="NCBI Taxonomy" id="60516"/>
    <lineage>
        <taxon>Eukaryota</taxon>
        <taxon>Metazoa</taxon>
        <taxon>Spiralia</taxon>
        <taxon>Lophotrochozoa</taxon>
        <taxon>Platyhelminthes</taxon>
        <taxon>Cestoda</taxon>
        <taxon>Eucestoda</taxon>
        <taxon>Diphyllobothriidea</taxon>
        <taxon>Diphyllobothriidae</taxon>
        <taxon>Dibothriocephalus</taxon>
    </lineage>
</organism>
<feature type="transmembrane region" description="Helical" evidence="12">
    <location>
        <begin position="37"/>
        <end position="60"/>
    </location>
</feature>
<dbReference type="PROSITE" id="PS50262">
    <property type="entry name" value="G_PROTEIN_RECEP_F1_2"/>
    <property type="match status" value="1"/>
</dbReference>
<evidence type="ECO:0000256" key="6">
    <source>
        <dbReference type="ARBA" id="ARBA00022989"/>
    </source>
</evidence>
<evidence type="ECO:0000256" key="11">
    <source>
        <dbReference type="ARBA" id="ARBA00023224"/>
    </source>
</evidence>
<evidence type="ECO:0000256" key="2">
    <source>
        <dbReference type="ARBA" id="ARBA00022543"/>
    </source>
</evidence>
<evidence type="ECO:0000256" key="10">
    <source>
        <dbReference type="ARBA" id="ARBA00023170"/>
    </source>
</evidence>
<keyword evidence="8" id="KW-0297">G-protein coupled receptor</keyword>
<protein>
    <recommendedName>
        <fullName evidence="13">G-protein coupled receptors family 1 profile domain-containing protein</fullName>
    </recommendedName>
</protein>
<dbReference type="Pfam" id="PF00001">
    <property type="entry name" value="7tm_1"/>
    <property type="match status" value="1"/>
</dbReference>
<keyword evidence="5" id="KW-0681">Retinal protein</keyword>
<dbReference type="InterPro" id="IPR017452">
    <property type="entry name" value="GPCR_Rhodpsn_7TM"/>
</dbReference>
<dbReference type="InterPro" id="IPR000276">
    <property type="entry name" value="GPCR_Rhodpsn"/>
</dbReference>
<gene>
    <name evidence="14" type="ORF">DILT_LOCUS18994</name>
</gene>
<dbReference type="Gene3D" id="1.20.1070.10">
    <property type="entry name" value="Rhodopsin 7-helix transmembrane proteins"/>
    <property type="match status" value="1"/>
</dbReference>
<evidence type="ECO:0000256" key="4">
    <source>
        <dbReference type="ARBA" id="ARBA00022692"/>
    </source>
</evidence>
<sequence>MKAAEASYPEIFVYILGLNTGGARQKRSDVQAAKTSAIIITIFTISWLPYATLALLSLIGYRHLLTPISAEIALFFAKTSAVYNPVVYALTNAKFRVRLTKRMSCLMQCWHCRREQVTIA</sequence>
<comment type="subcellular location">
    <subcellularLocation>
        <location evidence="1">Membrane</location>
        <topology evidence="1">Multi-pass membrane protein</topology>
    </subcellularLocation>
</comment>
<evidence type="ECO:0000259" key="13">
    <source>
        <dbReference type="PROSITE" id="PS50262"/>
    </source>
</evidence>
<evidence type="ECO:0000256" key="1">
    <source>
        <dbReference type="ARBA" id="ARBA00004141"/>
    </source>
</evidence>
<reference evidence="14 15" key="1">
    <citation type="submission" date="2018-11" db="EMBL/GenBank/DDBJ databases">
        <authorList>
            <consortium name="Pathogen Informatics"/>
        </authorList>
    </citation>
    <scope>NUCLEOTIDE SEQUENCE [LARGE SCALE GENOMIC DNA]</scope>
</reference>
<keyword evidence="3" id="KW-0716">Sensory transduction</keyword>
<evidence type="ECO:0000256" key="12">
    <source>
        <dbReference type="SAM" id="Phobius"/>
    </source>
</evidence>
<keyword evidence="15" id="KW-1185">Reference proteome</keyword>